<evidence type="ECO:0000256" key="1">
    <source>
        <dbReference type="SAM" id="MobiDB-lite"/>
    </source>
</evidence>
<evidence type="ECO:0000256" key="2">
    <source>
        <dbReference type="SAM" id="Phobius"/>
    </source>
</evidence>
<feature type="region of interest" description="Disordered" evidence="1">
    <location>
        <begin position="409"/>
        <end position="433"/>
    </location>
</feature>
<sequence>MNRQLTQGAGRTAALLVFFGVCAIIMYVLFSGTGVRRPFVDSGEYTSTVVMKDVDNLVKAGQVQIAGVKVGQVRLVEPNPDGEGLRVEFAIDDEIAPIHEGARLRVAERSLVGETYLQLTDGQGPELPSGTELPATAVQQSVQLTDVLASLDEESRGEMRTLLQTLGATTRGSKGDFDSLMTGLGNLGTEGYTAIDAIASQSEDLEKLARQTSQVLEALDTGEGQIATLVRSANRVTAATAGQRGAIEDTLRQAPGTLDTLSTASDSLVTLGDALNPVAKDLRAAAPDLTTALRELPATTKDLHGMLAPMSGVLDKAPATLKRVPTFAGDVTTLIPTARATLADANPMLAYLKPYGPELAAYFANFNAVLNYRDENGAYYLRLTPLVNTHSPQLPVSTNNLLGNYTNPYPAPGAGSRPGPFKGEYPRIHRAGE</sequence>
<dbReference type="Pfam" id="PF02470">
    <property type="entry name" value="MlaD"/>
    <property type="match status" value="1"/>
</dbReference>
<dbReference type="PANTHER" id="PTHR33371">
    <property type="entry name" value="INTERMEMBRANE PHOSPHOLIPID TRANSPORT SYSTEM BINDING PROTEIN MLAD-RELATED"/>
    <property type="match status" value="1"/>
</dbReference>
<dbReference type="OrthoDB" id="4510799at2"/>
<dbReference type="PANTHER" id="PTHR33371:SF4">
    <property type="entry name" value="INTERMEMBRANE PHOSPHOLIPID TRANSPORT SYSTEM BINDING PROTEIN MLAD"/>
    <property type="match status" value="1"/>
</dbReference>
<dbReference type="EMBL" id="QYRP01000002">
    <property type="protein sequence ID" value="RJS46736.1"/>
    <property type="molecule type" value="Genomic_DNA"/>
</dbReference>
<dbReference type="Proteomes" id="UP000276542">
    <property type="component" value="Unassembled WGS sequence"/>
</dbReference>
<keyword evidence="2" id="KW-0812">Transmembrane</keyword>
<dbReference type="AlphaFoldDB" id="A0A3A5H7V3"/>
<comment type="caution">
    <text evidence="4">The sequence shown here is derived from an EMBL/GenBank/DDBJ whole genome shotgun (WGS) entry which is preliminary data.</text>
</comment>
<feature type="compositionally biased region" description="Basic and acidic residues" evidence="1">
    <location>
        <begin position="424"/>
        <end position="433"/>
    </location>
</feature>
<evidence type="ECO:0000259" key="3">
    <source>
        <dbReference type="Pfam" id="PF02470"/>
    </source>
</evidence>
<gene>
    <name evidence="4" type="ORF">D4739_11265</name>
</gene>
<feature type="domain" description="Mce/MlaD" evidence="3">
    <location>
        <begin position="44"/>
        <end position="122"/>
    </location>
</feature>
<accession>A0A3A5H7V3</accession>
<dbReference type="RefSeq" id="WP_120060707.1">
    <property type="nucleotide sequence ID" value="NZ_QYRP01000002.1"/>
</dbReference>
<dbReference type="InterPro" id="IPR003399">
    <property type="entry name" value="Mce/MlaD"/>
</dbReference>
<organism evidence="4 5">
    <name type="scientific">Nocardioides cavernaquae</name>
    <dbReference type="NCBI Taxonomy" id="2321396"/>
    <lineage>
        <taxon>Bacteria</taxon>
        <taxon>Bacillati</taxon>
        <taxon>Actinomycetota</taxon>
        <taxon>Actinomycetes</taxon>
        <taxon>Propionibacteriales</taxon>
        <taxon>Nocardioidaceae</taxon>
        <taxon>Nocardioides</taxon>
    </lineage>
</organism>
<evidence type="ECO:0000313" key="4">
    <source>
        <dbReference type="EMBL" id="RJS46736.1"/>
    </source>
</evidence>
<reference evidence="5" key="1">
    <citation type="submission" date="2018-09" db="EMBL/GenBank/DDBJ databases">
        <authorList>
            <person name="Zhu H."/>
        </authorList>
    </citation>
    <scope>NUCLEOTIDE SEQUENCE [LARGE SCALE GENOMIC DNA]</scope>
    <source>
        <strain evidence="5">K1W22B-1</strain>
    </source>
</reference>
<proteinExistence type="predicted"/>
<dbReference type="InterPro" id="IPR052336">
    <property type="entry name" value="MlaD_Phospholipid_Transporter"/>
</dbReference>
<name>A0A3A5H7V3_9ACTN</name>
<evidence type="ECO:0000313" key="5">
    <source>
        <dbReference type="Proteomes" id="UP000276542"/>
    </source>
</evidence>
<keyword evidence="2" id="KW-1133">Transmembrane helix</keyword>
<keyword evidence="5" id="KW-1185">Reference proteome</keyword>
<protein>
    <submittedName>
        <fullName evidence="4">MCE family protein</fullName>
    </submittedName>
</protein>
<dbReference type="GO" id="GO:0005548">
    <property type="term" value="F:phospholipid transporter activity"/>
    <property type="evidence" value="ECO:0007669"/>
    <property type="project" value="TreeGrafter"/>
</dbReference>
<feature type="transmembrane region" description="Helical" evidence="2">
    <location>
        <begin position="12"/>
        <end position="30"/>
    </location>
</feature>
<keyword evidence="2" id="KW-0472">Membrane</keyword>
<dbReference type="GO" id="GO:0005543">
    <property type="term" value="F:phospholipid binding"/>
    <property type="evidence" value="ECO:0007669"/>
    <property type="project" value="TreeGrafter"/>
</dbReference>